<evidence type="ECO:0000313" key="2">
    <source>
        <dbReference type="Proteomes" id="UP000077242"/>
    </source>
</evidence>
<dbReference type="AlphaFoldDB" id="A0AAP7FMB9"/>
<dbReference type="Proteomes" id="UP000077242">
    <property type="component" value="Unassembled WGS sequence"/>
</dbReference>
<comment type="caution">
    <text evidence="1">The sequence shown here is derived from an EMBL/GenBank/DDBJ whole genome shotgun (WGS) entry which is preliminary data.</text>
</comment>
<accession>A0AAP7FMB9</accession>
<organism evidence="1 2">
    <name type="scientific">Pseudomonas monteilii</name>
    <dbReference type="NCBI Taxonomy" id="76759"/>
    <lineage>
        <taxon>Bacteria</taxon>
        <taxon>Pseudomonadati</taxon>
        <taxon>Pseudomonadota</taxon>
        <taxon>Gammaproteobacteria</taxon>
        <taxon>Pseudomonadales</taxon>
        <taxon>Pseudomonadaceae</taxon>
        <taxon>Pseudomonas</taxon>
    </lineage>
</organism>
<gene>
    <name evidence="1" type="ORF">AYJ70_23815</name>
</gene>
<evidence type="ECO:0000313" key="1">
    <source>
        <dbReference type="EMBL" id="OAH50692.1"/>
    </source>
</evidence>
<protein>
    <submittedName>
        <fullName evidence="1">Uncharacterized protein</fullName>
    </submittedName>
</protein>
<dbReference type="EMBL" id="LSTU01000029">
    <property type="protein sequence ID" value="OAH50692.1"/>
    <property type="molecule type" value="Genomic_DNA"/>
</dbReference>
<sequence>MHVCQKRWSICKGPLRPRQFFGQSYDLTQWHAWISPVFKRHSTTVCQWVSIGAWLLNLRWRSERIAASGLQALPVEGAIEMLGRLGGRNIGRQYGGVAA</sequence>
<name>A0AAP7FMB9_9PSED</name>
<proteinExistence type="predicted"/>
<reference evidence="2" key="1">
    <citation type="submission" date="2016-02" db="EMBL/GenBank/DDBJ databases">
        <title>Dietzia cinnamea strain CD11_5 genome sequencing and assembly.</title>
        <authorList>
            <person name="Kaur G."/>
            <person name="Nair G.R."/>
            <person name="Mayilraj S."/>
        </authorList>
    </citation>
    <scope>NUCLEOTIDE SEQUENCE [LARGE SCALE GENOMIC DNA]</scope>
    <source>
        <strain evidence="2">CD10_2</strain>
    </source>
</reference>